<dbReference type="GO" id="GO:0032259">
    <property type="term" value="P:methylation"/>
    <property type="evidence" value="ECO:0007669"/>
    <property type="project" value="UniProtKB-KW"/>
</dbReference>
<reference evidence="1 2" key="1">
    <citation type="submission" date="2020-08" db="EMBL/GenBank/DDBJ databases">
        <title>Genomic Encyclopedia of Type Strains, Phase IV (KMG-IV): sequencing the most valuable type-strain genomes for metagenomic binning, comparative biology and taxonomic classification.</title>
        <authorList>
            <person name="Goeker M."/>
        </authorList>
    </citation>
    <scope>NUCLEOTIDE SEQUENCE [LARGE SCALE GENOMIC DNA]</scope>
    <source>
        <strain evidence="1 2">DSM 12421</strain>
    </source>
</reference>
<protein>
    <submittedName>
        <fullName evidence="1">Adenine-specific DNA methylase</fullName>
    </submittedName>
</protein>
<organism evidence="1 2">
    <name type="scientific">Sulfurisphaera ohwakuensis</name>
    <dbReference type="NCBI Taxonomy" id="69656"/>
    <lineage>
        <taxon>Archaea</taxon>
        <taxon>Thermoproteota</taxon>
        <taxon>Thermoprotei</taxon>
        <taxon>Sulfolobales</taxon>
        <taxon>Sulfolobaceae</taxon>
        <taxon>Sulfurisphaera</taxon>
    </lineage>
</organism>
<evidence type="ECO:0000313" key="1">
    <source>
        <dbReference type="EMBL" id="MBB5254124.1"/>
    </source>
</evidence>
<sequence length="232" mass="27179">MIESLKDDVRELYGDHTGYVGSWEVKCPVCGNYTPLSFTWSLLELRRSGNEDEEDGEEKVRVGAYKRIVYMKPVVENNKLRIKVIDLNKEMESRNIFAKVSKNRIVIKDSGKSYEIPQGNVKVENNYARCLYCGSIIPGKGEKWYVREAIREWNENYERFLNGEISLEELRNSKARPTLLVKFKGEGKNLYFQEITDEDKEVFWEAFNKLREINIMKIPTEKAFPYGLLAFY</sequence>
<dbReference type="Proteomes" id="UP000582213">
    <property type="component" value="Unassembled WGS sequence"/>
</dbReference>
<accession>A0A7J9RY16</accession>
<comment type="caution">
    <text evidence="1">The sequence shown here is derived from an EMBL/GenBank/DDBJ whole genome shotgun (WGS) entry which is preliminary data.</text>
</comment>
<keyword evidence="1" id="KW-0489">Methyltransferase</keyword>
<keyword evidence="1" id="KW-0808">Transferase</keyword>
<dbReference type="EMBL" id="JACHFY010000011">
    <property type="protein sequence ID" value="MBB5254124.1"/>
    <property type="molecule type" value="Genomic_DNA"/>
</dbReference>
<dbReference type="AlphaFoldDB" id="A0A7J9RY16"/>
<dbReference type="GO" id="GO:0008168">
    <property type="term" value="F:methyltransferase activity"/>
    <property type="evidence" value="ECO:0007669"/>
    <property type="project" value="UniProtKB-KW"/>
</dbReference>
<proteinExistence type="predicted"/>
<name>A0A7J9RY16_SULOH</name>
<gene>
    <name evidence="1" type="ORF">HNQ62_001897</name>
</gene>
<evidence type="ECO:0000313" key="2">
    <source>
        <dbReference type="Proteomes" id="UP000582213"/>
    </source>
</evidence>
<dbReference type="RefSeq" id="WP_231113702.1">
    <property type="nucleotide sequence ID" value="NZ_CP045484.1"/>
</dbReference>
<dbReference type="GeneID" id="68930133"/>